<evidence type="ECO:0000313" key="2">
    <source>
        <dbReference type="Proteomes" id="UP001172386"/>
    </source>
</evidence>
<organism evidence="1 2">
    <name type="scientific">Neophaeococcomyces mojaviensis</name>
    <dbReference type="NCBI Taxonomy" id="3383035"/>
    <lineage>
        <taxon>Eukaryota</taxon>
        <taxon>Fungi</taxon>
        <taxon>Dikarya</taxon>
        <taxon>Ascomycota</taxon>
        <taxon>Pezizomycotina</taxon>
        <taxon>Eurotiomycetes</taxon>
        <taxon>Chaetothyriomycetidae</taxon>
        <taxon>Chaetothyriales</taxon>
        <taxon>Chaetothyriales incertae sedis</taxon>
        <taxon>Neophaeococcomyces</taxon>
    </lineage>
</organism>
<evidence type="ECO:0000313" key="1">
    <source>
        <dbReference type="EMBL" id="KAJ9649850.1"/>
    </source>
</evidence>
<sequence>MLKIPHQVTDFVVLPVTIRSKALNNDVKHYIYIKAYEPKIPDEESPRALFLVNIPVTTTEAQLRHLLTTQLSAGHIQHIYFAEKDGVSSASPSSLIATTNRAQTEMSASTTLGKRKRHAQPSSAEISAKLQECRLPATVPSTFHATGSTAIAVFLDRPSRDLTLRACRRAAKSKSPLIWSANIEADKLPPLGLARFEARKQLTFPARTDLLRQVDEYMTTYSELEAARTRESLKKRAEPDEEGFVTVTRGSRGVVKADEAEAIKVREEEKKRKNRSGSGLDDFYRFQMRERRKEEQGKLLRQFEEEKRRVEEMRRGRGKLVPQS</sequence>
<keyword evidence="2" id="KW-1185">Reference proteome</keyword>
<dbReference type="EMBL" id="JAPDRQ010000428">
    <property type="protein sequence ID" value="KAJ9649850.1"/>
    <property type="molecule type" value="Genomic_DNA"/>
</dbReference>
<comment type="caution">
    <text evidence="1">The sequence shown here is derived from an EMBL/GenBank/DDBJ whole genome shotgun (WGS) entry which is preliminary data.</text>
</comment>
<reference evidence="1" key="1">
    <citation type="submission" date="2022-10" db="EMBL/GenBank/DDBJ databases">
        <title>Culturing micro-colonial fungi from biological soil crusts in the Mojave desert and describing Neophaeococcomyces mojavensis, and introducing the new genera and species Taxawa tesnikishii.</title>
        <authorList>
            <person name="Kurbessoian T."/>
            <person name="Stajich J.E."/>
        </authorList>
    </citation>
    <scope>NUCLEOTIDE SEQUENCE</scope>
    <source>
        <strain evidence="1">JES_112</strain>
    </source>
</reference>
<name>A0ACC2ZQV9_9EURO</name>
<proteinExistence type="predicted"/>
<protein>
    <submittedName>
        <fullName evidence="1">Uncharacterized protein</fullName>
    </submittedName>
</protein>
<accession>A0ACC2ZQV9</accession>
<dbReference type="Proteomes" id="UP001172386">
    <property type="component" value="Unassembled WGS sequence"/>
</dbReference>
<gene>
    <name evidence="1" type="ORF">H2198_010829</name>
</gene>